<reference evidence="4 5" key="1">
    <citation type="submission" date="2019-10" db="EMBL/GenBank/DDBJ databases">
        <title>Taxonomy of Antarctic Massilia spp.: description of Massilia rubra sp. nov., Massilia aquatica sp. nov., Massilia mucilaginosa sp. nov., Massilia frigida sp. nov. isolated from streams, lakes and regoliths.</title>
        <authorList>
            <person name="Holochova P."/>
            <person name="Sedlacek I."/>
            <person name="Kralova S."/>
            <person name="Maslanova I."/>
            <person name="Busse H.-J."/>
            <person name="Stankova E."/>
            <person name="Vrbovska V."/>
            <person name="Kovarovic V."/>
            <person name="Bartak M."/>
            <person name="Svec P."/>
            <person name="Pantucek R."/>
        </authorList>
    </citation>
    <scope>NUCLEOTIDE SEQUENCE [LARGE SCALE GENOMIC DNA]</scope>
    <source>
        <strain evidence="4 5">CCM 8694</strain>
    </source>
</reference>
<evidence type="ECO:0000256" key="1">
    <source>
        <dbReference type="ARBA" id="ARBA00022553"/>
    </source>
</evidence>
<dbReference type="PANTHER" id="PTHR44591:SF3">
    <property type="entry name" value="RESPONSE REGULATORY DOMAIN-CONTAINING PROTEIN"/>
    <property type="match status" value="1"/>
</dbReference>
<dbReference type="InterPro" id="IPR011006">
    <property type="entry name" value="CheY-like_superfamily"/>
</dbReference>
<organism evidence="4 5">
    <name type="scientific">Massilia genomosp. 1</name>
    <dbReference type="NCBI Taxonomy" id="2609280"/>
    <lineage>
        <taxon>Bacteria</taxon>
        <taxon>Pseudomonadati</taxon>
        <taxon>Pseudomonadota</taxon>
        <taxon>Betaproteobacteria</taxon>
        <taxon>Burkholderiales</taxon>
        <taxon>Oxalobacteraceae</taxon>
        <taxon>Telluria group</taxon>
        <taxon>Massilia</taxon>
    </lineage>
</organism>
<dbReference type="SUPFAM" id="SSF52172">
    <property type="entry name" value="CheY-like"/>
    <property type="match status" value="1"/>
</dbReference>
<proteinExistence type="predicted"/>
<evidence type="ECO:0000313" key="5">
    <source>
        <dbReference type="Proteomes" id="UP000610594"/>
    </source>
</evidence>
<dbReference type="PROSITE" id="PS50110">
    <property type="entry name" value="RESPONSE_REGULATORY"/>
    <property type="match status" value="1"/>
</dbReference>
<dbReference type="EMBL" id="WHJF01000017">
    <property type="protein sequence ID" value="NHZ62396.1"/>
    <property type="molecule type" value="Genomic_DNA"/>
</dbReference>
<dbReference type="InterPro" id="IPR050595">
    <property type="entry name" value="Bact_response_regulator"/>
</dbReference>
<keyword evidence="5" id="KW-1185">Reference proteome</keyword>
<evidence type="ECO:0000259" key="3">
    <source>
        <dbReference type="PROSITE" id="PS50110"/>
    </source>
</evidence>
<comment type="caution">
    <text evidence="4">The sequence shown here is derived from an EMBL/GenBank/DDBJ whole genome shotgun (WGS) entry which is preliminary data.</text>
</comment>
<feature type="domain" description="Response regulatory" evidence="3">
    <location>
        <begin position="2"/>
        <end position="115"/>
    </location>
</feature>
<dbReference type="Proteomes" id="UP000610594">
    <property type="component" value="Unassembled WGS sequence"/>
</dbReference>
<keyword evidence="1 2" id="KW-0597">Phosphoprotein</keyword>
<gene>
    <name evidence="4" type="ORF">F1735_08775</name>
</gene>
<sequence length="127" mass="13356">MMILIVDDDVGMAETCSMLLEAHGFEVEIAASGAQALSRIRAGRFDLVISDCVMPGMSGPELSDSLKADPATAQLPILLMSGSLRCDVAKSASHDAFLRKPFLAEALLAHVRTLLAGARAGDLCARV</sequence>
<evidence type="ECO:0000313" key="4">
    <source>
        <dbReference type="EMBL" id="NHZ62396.1"/>
    </source>
</evidence>
<dbReference type="SMART" id="SM00448">
    <property type="entry name" value="REC"/>
    <property type="match status" value="1"/>
</dbReference>
<name>A0ABX0MJ93_9BURK</name>
<dbReference type="Gene3D" id="3.40.50.2300">
    <property type="match status" value="1"/>
</dbReference>
<dbReference type="Pfam" id="PF00072">
    <property type="entry name" value="Response_reg"/>
    <property type="match status" value="1"/>
</dbReference>
<feature type="modified residue" description="4-aspartylphosphate" evidence="2">
    <location>
        <position position="51"/>
    </location>
</feature>
<evidence type="ECO:0000256" key="2">
    <source>
        <dbReference type="PROSITE-ProRule" id="PRU00169"/>
    </source>
</evidence>
<accession>A0ABX0MJ93</accession>
<dbReference type="InterPro" id="IPR001789">
    <property type="entry name" value="Sig_transdc_resp-reg_receiver"/>
</dbReference>
<dbReference type="PANTHER" id="PTHR44591">
    <property type="entry name" value="STRESS RESPONSE REGULATOR PROTEIN 1"/>
    <property type="match status" value="1"/>
</dbReference>
<protein>
    <submittedName>
        <fullName evidence="4">Response regulator</fullName>
    </submittedName>
</protein>